<reference evidence="1" key="1">
    <citation type="submission" date="2022-02" db="EMBL/GenBank/DDBJ databases">
        <title>Corynebacterium sp. from urogenital microbiome.</title>
        <authorList>
            <person name="Cappelli E.A."/>
            <person name="Ribeiro T.G."/>
            <person name="Peixe L."/>
        </authorList>
    </citation>
    <scope>NUCLEOTIDE SEQUENCE</scope>
    <source>
        <strain evidence="1">C8Ua_172</strain>
    </source>
</reference>
<name>A0A9X3LU41_9CORY</name>
<dbReference type="RefSeq" id="WP_269965690.1">
    <property type="nucleotide sequence ID" value="NZ_JAKMUS010000010.1"/>
</dbReference>
<evidence type="ECO:0000313" key="2">
    <source>
        <dbReference type="Proteomes" id="UP001146468"/>
    </source>
</evidence>
<gene>
    <name evidence="1" type="ORF">L8U60_07195</name>
</gene>
<organism evidence="1 2">
    <name type="scientific">Corynebacterium meitnerae</name>
    <dbReference type="NCBI Taxonomy" id="2913498"/>
    <lineage>
        <taxon>Bacteria</taxon>
        <taxon>Bacillati</taxon>
        <taxon>Actinomycetota</taxon>
        <taxon>Actinomycetes</taxon>
        <taxon>Mycobacteriales</taxon>
        <taxon>Corynebacteriaceae</taxon>
        <taxon>Corynebacterium</taxon>
    </lineage>
</organism>
<comment type="caution">
    <text evidence="1">The sequence shown here is derived from an EMBL/GenBank/DDBJ whole genome shotgun (WGS) entry which is preliminary data.</text>
</comment>
<keyword evidence="2" id="KW-1185">Reference proteome</keyword>
<evidence type="ECO:0000313" key="1">
    <source>
        <dbReference type="EMBL" id="MCZ9294267.1"/>
    </source>
</evidence>
<sequence>MLINTYTFHYQPDIDDAYEFPVAVMAFDSKAGKMVGTVLDPDHPAAPWQHDEVVIEHLEDIIDGIFRQSAEKRMQTASLLRDGYPVNPYGVHGVGEIGEGDMVGAITLKAHPPILAESPQNAVDLMMDGFVLPLLEYYPESFESFTVDYWPNEEEHYPLVVCVYNEENGRLTGRSLGDPSPLLPPLPRQQRRQIAREMDKFFRKIQRGDAKAALDGLDRTRFGVFKLDNHRAMTPDDALDWAVETLWDLYADKFDEFDEEKAS</sequence>
<protein>
    <submittedName>
        <fullName evidence="1">Uncharacterized protein</fullName>
    </submittedName>
</protein>
<dbReference type="EMBL" id="JAKMUS010000010">
    <property type="protein sequence ID" value="MCZ9294267.1"/>
    <property type="molecule type" value="Genomic_DNA"/>
</dbReference>
<dbReference type="Proteomes" id="UP001146468">
    <property type="component" value="Unassembled WGS sequence"/>
</dbReference>
<dbReference type="AlphaFoldDB" id="A0A9X3LU41"/>
<accession>A0A9X3LU41</accession>
<proteinExistence type="predicted"/>